<accession>A0ACC2WW17</accession>
<keyword evidence="2" id="KW-1185">Reference proteome</keyword>
<evidence type="ECO:0000313" key="2">
    <source>
        <dbReference type="Proteomes" id="UP001243375"/>
    </source>
</evidence>
<comment type="caution">
    <text evidence="1">The sequence shown here is derived from an EMBL/GenBank/DDBJ whole genome shotgun (WGS) entry which is preliminary data.</text>
</comment>
<proteinExistence type="predicted"/>
<name>A0ACC2WW17_9TREE</name>
<organism evidence="1 2">
    <name type="scientific">Naganishia vaughanmartiniae</name>
    <dbReference type="NCBI Taxonomy" id="1424756"/>
    <lineage>
        <taxon>Eukaryota</taxon>
        <taxon>Fungi</taxon>
        <taxon>Dikarya</taxon>
        <taxon>Basidiomycota</taxon>
        <taxon>Agaricomycotina</taxon>
        <taxon>Tremellomycetes</taxon>
        <taxon>Filobasidiales</taxon>
        <taxon>Filobasidiaceae</taxon>
        <taxon>Naganishia</taxon>
    </lineage>
</organism>
<reference evidence="1" key="1">
    <citation type="submission" date="2023-04" db="EMBL/GenBank/DDBJ databases">
        <title>Draft Genome sequencing of Naganishia species isolated from polar environments using Oxford Nanopore Technology.</title>
        <authorList>
            <person name="Leo P."/>
            <person name="Venkateswaran K."/>
        </authorList>
    </citation>
    <scope>NUCLEOTIDE SEQUENCE</scope>
    <source>
        <strain evidence="1">MNA-CCFEE 5425</strain>
    </source>
</reference>
<evidence type="ECO:0000313" key="1">
    <source>
        <dbReference type="EMBL" id="KAJ9115837.1"/>
    </source>
</evidence>
<sequence>MQSANLAGYPHGPAATKLVPFDPTKPYTRSALPPAFLLAILCIVIGIPSYLIYQGAFKTTEESLENKIRKQDESYTAAAGDKKKNQEKDLDDPAAPLDLQDLRGLGGLVGLAAIVVMAFALFPEELNTALGGLTENTSIQGMTMGYFNSAPAAAPDFPLQPGPGFQDHEDRAYDPRLYEQERYPNSEPPSSRTRDREYLAEEGILPSWAEGLPEEQWWASKSHKEISEIKPWLCDEDGLPIVKPVSRRHVKPPHPQVTQQVVRKSESLVVEAAVETPGVLPDSGTFLKQHMAVLRSQSILLLPYDEESFIDFTRVIIALFALSPLALFYGFYEMLKNAGVTEDRARKEDKKLSLDEKAAADVLSNKNKKEVSEAKLKKIREEKKALEAIDDQQHGWREEFRERPWWAGSSWQLSDKMQKKGERPWRKERQKMTKWGDDAEHNFEPNSNRKKRKPFISARHLRLDFDEELEEAKAKRYEAENKKILAKYPEDQKAKEDHPYRGLLSAFKIDERGTEKLKKPEEELRERTDLDNAIEIQRGKVRSMTKTRDRGQEKSRKREAIESLSKEWDKMADLEKREKEEARWPVNRYKDALHLKKGYTKIERLTDEEKEWKGYEAKWAEEEAKEEEEAEKYIGTLEDRKKRFGRQVQLMHVKKLRHWQKRILEKSTKTDADKAYLEVLHGEFKARKEPIVPKEEPRKGQLTLKDVQEEEASKEKATAVPPKKEKPKGFLAKASALLDKVGQA</sequence>
<protein>
    <submittedName>
        <fullName evidence="1">Uncharacterized protein</fullName>
    </submittedName>
</protein>
<gene>
    <name evidence="1" type="ORF">QFC22_004979</name>
</gene>
<dbReference type="Proteomes" id="UP001243375">
    <property type="component" value="Unassembled WGS sequence"/>
</dbReference>
<dbReference type="EMBL" id="JASBWU010000015">
    <property type="protein sequence ID" value="KAJ9115837.1"/>
    <property type="molecule type" value="Genomic_DNA"/>
</dbReference>